<protein>
    <submittedName>
        <fullName evidence="1">Uncharacterized protein</fullName>
    </submittedName>
</protein>
<proteinExistence type="predicted"/>
<gene>
    <name evidence="1" type="ORF">PM10SUCC1_26340</name>
</gene>
<sequence length="45" mass="4798">MLALDGGLYRRKLSEVGIDGGGGSGRKSAFFGIQSQGSKKIRVLW</sequence>
<keyword evidence="2" id="KW-1185">Reference proteome</keyword>
<accession>A0A9W6GNE5</accession>
<name>A0A9W6GNE5_9FUSO</name>
<dbReference type="AlphaFoldDB" id="A0A9W6GNE5"/>
<organism evidence="1 2">
    <name type="scientific">Propionigenium maris DSM 9537</name>
    <dbReference type="NCBI Taxonomy" id="1123000"/>
    <lineage>
        <taxon>Bacteria</taxon>
        <taxon>Fusobacteriati</taxon>
        <taxon>Fusobacteriota</taxon>
        <taxon>Fusobacteriia</taxon>
        <taxon>Fusobacteriales</taxon>
        <taxon>Fusobacteriaceae</taxon>
        <taxon>Propionigenium</taxon>
    </lineage>
</organism>
<evidence type="ECO:0000313" key="1">
    <source>
        <dbReference type="EMBL" id="GLI57120.1"/>
    </source>
</evidence>
<dbReference type="Proteomes" id="UP001144471">
    <property type="component" value="Unassembled WGS sequence"/>
</dbReference>
<reference evidence="1" key="1">
    <citation type="submission" date="2022-12" db="EMBL/GenBank/DDBJ databases">
        <title>Reference genome sequencing for broad-spectrum identification of bacterial and archaeal isolates by mass spectrometry.</title>
        <authorList>
            <person name="Sekiguchi Y."/>
            <person name="Tourlousse D.M."/>
        </authorList>
    </citation>
    <scope>NUCLEOTIDE SEQUENCE</scope>
    <source>
        <strain evidence="1">10succ1</strain>
    </source>
</reference>
<comment type="caution">
    <text evidence="1">The sequence shown here is derived from an EMBL/GenBank/DDBJ whole genome shotgun (WGS) entry which is preliminary data.</text>
</comment>
<dbReference type="EMBL" id="BSDY01000013">
    <property type="protein sequence ID" value="GLI57120.1"/>
    <property type="molecule type" value="Genomic_DNA"/>
</dbReference>
<evidence type="ECO:0000313" key="2">
    <source>
        <dbReference type="Proteomes" id="UP001144471"/>
    </source>
</evidence>